<feature type="compositionally biased region" description="Acidic residues" evidence="1">
    <location>
        <begin position="9"/>
        <end position="22"/>
    </location>
</feature>
<gene>
    <name evidence="2" type="ORF">PHMEG_00040038</name>
</gene>
<evidence type="ECO:0008006" key="4">
    <source>
        <dbReference type="Google" id="ProtNLM"/>
    </source>
</evidence>
<accession>A0A225UEG1</accession>
<keyword evidence="3" id="KW-1185">Reference proteome</keyword>
<proteinExistence type="predicted"/>
<dbReference type="Proteomes" id="UP000198211">
    <property type="component" value="Unassembled WGS sequence"/>
</dbReference>
<name>A0A225UEG1_9STRA</name>
<evidence type="ECO:0000256" key="1">
    <source>
        <dbReference type="SAM" id="MobiDB-lite"/>
    </source>
</evidence>
<feature type="region of interest" description="Disordered" evidence="1">
    <location>
        <begin position="1"/>
        <end position="34"/>
    </location>
</feature>
<evidence type="ECO:0000313" key="3">
    <source>
        <dbReference type="Proteomes" id="UP000198211"/>
    </source>
</evidence>
<protein>
    <recommendedName>
        <fullName evidence="4">Reverse transcriptase</fullName>
    </recommendedName>
</protein>
<evidence type="ECO:0000313" key="2">
    <source>
        <dbReference type="EMBL" id="OWY91398.1"/>
    </source>
</evidence>
<dbReference type="EMBL" id="NBNE01020337">
    <property type="protein sequence ID" value="OWY91398.1"/>
    <property type="molecule type" value="Genomic_DNA"/>
</dbReference>
<sequence length="133" mass="14570">MPQRSECDALPDDPSTEDEDFESPSSAAPGTPLPRLDAAYARCMRVRAEKFDSEPAVYIREGSELMSQLKDQLVMLLDLDDLSPECDIEAADVGEPGESTEAQERQLKAILKRHQKIFLDDGNAAPPPAKGVI</sequence>
<comment type="caution">
    <text evidence="2">The sequence shown here is derived from an EMBL/GenBank/DDBJ whole genome shotgun (WGS) entry which is preliminary data.</text>
</comment>
<organism evidence="2 3">
    <name type="scientific">Phytophthora megakarya</name>
    <dbReference type="NCBI Taxonomy" id="4795"/>
    <lineage>
        <taxon>Eukaryota</taxon>
        <taxon>Sar</taxon>
        <taxon>Stramenopiles</taxon>
        <taxon>Oomycota</taxon>
        <taxon>Peronosporomycetes</taxon>
        <taxon>Peronosporales</taxon>
        <taxon>Peronosporaceae</taxon>
        <taxon>Phytophthora</taxon>
    </lineage>
</organism>
<dbReference type="AlphaFoldDB" id="A0A225UEG1"/>
<reference evidence="3" key="1">
    <citation type="submission" date="2017-03" db="EMBL/GenBank/DDBJ databases">
        <title>Phytopthora megakarya and P. palmivora, two closely related causual agents of cacao black pod achieved similar genome size and gene model numbers by different mechanisms.</title>
        <authorList>
            <person name="Ali S."/>
            <person name="Shao J."/>
            <person name="Larry D.J."/>
            <person name="Kronmiller B."/>
            <person name="Shen D."/>
            <person name="Strem M.D."/>
            <person name="Melnick R.L."/>
            <person name="Guiltinan M.J."/>
            <person name="Tyler B.M."/>
            <person name="Meinhardt L.W."/>
            <person name="Bailey B.A."/>
        </authorList>
    </citation>
    <scope>NUCLEOTIDE SEQUENCE [LARGE SCALE GENOMIC DNA]</scope>
    <source>
        <strain evidence="3">zdho120</strain>
    </source>
</reference>